<gene>
    <name evidence="1" type="ORF">LCGC14_1017150</name>
</gene>
<comment type="caution">
    <text evidence="1">The sequence shown here is derived from an EMBL/GenBank/DDBJ whole genome shotgun (WGS) entry which is preliminary data.</text>
</comment>
<dbReference type="EMBL" id="LAZR01004038">
    <property type="protein sequence ID" value="KKN12375.1"/>
    <property type="molecule type" value="Genomic_DNA"/>
</dbReference>
<accession>A0A0F9MYI4</accession>
<proteinExistence type="predicted"/>
<protein>
    <recommendedName>
        <fullName evidence="2">DUF1376 domain-containing protein</fullName>
    </recommendedName>
</protein>
<name>A0A0F9MYI4_9ZZZZ</name>
<organism evidence="1">
    <name type="scientific">marine sediment metagenome</name>
    <dbReference type="NCBI Taxonomy" id="412755"/>
    <lineage>
        <taxon>unclassified sequences</taxon>
        <taxon>metagenomes</taxon>
        <taxon>ecological metagenomes</taxon>
    </lineage>
</organism>
<evidence type="ECO:0008006" key="2">
    <source>
        <dbReference type="Google" id="ProtNLM"/>
    </source>
</evidence>
<dbReference type="AlphaFoldDB" id="A0A0F9MYI4"/>
<evidence type="ECO:0000313" key="1">
    <source>
        <dbReference type="EMBL" id="KKN12375.1"/>
    </source>
</evidence>
<sequence>MKSPAFQFYPSDFLSDENVALMTNQEVGCYIKLICFCWKQGTIPEEMKRIAQLCGETESVMSELWPSLKPCFKSTGNGRLMQPRLDRERKKQKEWRKKSVAGGKKSAILRAAKTAIDGEQAGVVQPSDEKCLKGGSTLLSSSSSSSIDLKKTSKRKGVFQPPSLADVLNYFKEKGYSEAAGKKAYEYYNIAGWQDSRGNPVKNWKQKMIAVWFKEETLASATAGRAKLVKGSSIVEQWKKDAEGGN</sequence>
<reference evidence="1" key="1">
    <citation type="journal article" date="2015" name="Nature">
        <title>Complex archaea that bridge the gap between prokaryotes and eukaryotes.</title>
        <authorList>
            <person name="Spang A."/>
            <person name="Saw J.H."/>
            <person name="Jorgensen S.L."/>
            <person name="Zaremba-Niedzwiedzka K."/>
            <person name="Martijn J."/>
            <person name="Lind A.E."/>
            <person name="van Eijk R."/>
            <person name="Schleper C."/>
            <person name="Guy L."/>
            <person name="Ettema T.J."/>
        </authorList>
    </citation>
    <scope>NUCLEOTIDE SEQUENCE</scope>
</reference>